<dbReference type="SUPFAM" id="SSF143975">
    <property type="entry name" value="IlvD/EDD N-terminal domain-like"/>
    <property type="match status" value="1"/>
</dbReference>
<dbReference type="GO" id="GO:0051537">
    <property type="term" value="F:2 iron, 2 sulfur cluster binding"/>
    <property type="evidence" value="ECO:0007669"/>
    <property type="project" value="UniProtKB-KW"/>
</dbReference>
<dbReference type="InterPro" id="IPR004404">
    <property type="entry name" value="DihydroxyA_deHydtase"/>
</dbReference>
<dbReference type="PANTHER" id="PTHR21000:SF5">
    <property type="entry name" value="DIHYDROXY-ACID DEHYDRATASE, MITOCHONDRIAL"/>
    <property type="match status" value="1"/>
</dbReference>
<evidence type="ECO:0000256" key="16">
    <source>
        <dbReference type="ARBA" id="ARBA00052865"/>
    </source>
</evidence>
<comment type="catalytic activity">
    <reaction evidence="16">
        <text>(2R,3R)-2,3-dihydroxy-3-methylpentanoate = (S)-3-methyl-2-oxopentanoate + H2O</text>
        <dbReference type="Rhea" id="RHEA:27694"/>
        <dbReference type="ChEBI" id="CHEBI:15377"/>
        <dbReference type="ChEBI" id="CHEBI:35146"/>
        <dbReference type="ChEBI" id="CHEBI:49258"/>
        <dbReference type="EC" id="4.2.1.9"/>
    </reaction>
    <physiologicalReaction direction="left-to-right" evidence="16">
        <dbReference type="Rhea" id="RHEA:27695"/>
    </physiologicalReaction>
</comment>
<evidence type="ECO:0000256" key="5">
    <source>
        <dbReference type="ARBA" id="ARBA00022723"/>
    </source>
</evidence>
<feature type="region of interest" description="Disordered" evidence="17">
    <location>
        <begin position="465"/>
        <end position="488"/>
    </location>
</feature>
<dbReference type="UniPathway" id="UPA00047">
    <property type="reaction ID" value="UER00057"/>
</dbReference>
<dbReference type="InterPro" id="IPR050165">
    <property type="entry name" value="DHAD_IlvD/Edd"/>
</dbReference>
<keyword evidence="8" id="KW-0411">Iron-sulfur</keyword>
<evidence type="ECO:0000256" key="2">
    <source>
        <dbReference type="ARBA" id="ARBA00006486"/>
    </source>
</evidence>
<keyword evidence="4" id="KW-0001">2Fe-2S</keyword>
<evidence type="ECO:0000256" key="4">
    <source>
        <dbReference type="ARBA" id="ARBA00022714"/>
    </source>
</evidence>
<evidence type="ECO:0000256" key="13">
    <source>
        <dbReference type="ARBA" id="ARBA00029437"/>
    </source>
</evidence>
<comment type="pathway">
    <text evidence="13">Amino-acid biosynthesis; L-isoleucine biosynthesis; L-isoleucine from 2-oxobutanoate: step 3/4.</text>
</comment>
<evidence type="ECO:0000256" key="9">
    <source>
        <dbReference type="ARBA" id="ARBA00023239"/>
    </source>
</evidence>
<dbReference type="FunFam" id="3.50.30.80:FF:000001">
    <property type="entry name" value="Dihydroxy-acid dehydratase"/>
    <property type="match status" value="1"/>
</dbReference>
<keyword evidence="5" id="KW-0479">Metal-binding</keyword>
<comment type="cofactor">
    <cofactor evidence="1">
        <name>Mg(2+)</name>
        <dbReference type="ChEBI" id="CHEBI:18420"/>
    </cofactor>
</comment>
<dbReference type="InterPro" id="IPR000581">
    <property type="entry name" value="ILV_EDD_N"/>
</dbReference>
<dbReference type="Gene3D" id="3.50.30.80">
    <property type="entry name" value="IlvD/EDD C-terminal domain-like"/>
    <property type="match status" value="1"/>
</dbReference>
<dbReference type="SUPFAM" id="SSF52016">
    <property type="entry name" value="LeuD/IlvD-like"/>
    <property type="match status" value="1"/>
</dbReference>
<evidence type="ECO:0000256" key="17">
    <source>
        <dbReference type="SAM" id="MobiDB-lite"/>
    </source>
</evidence>
<evidence type="ECO:0000259" key="19">
    <source>
        <dbReference type="Pfam" id="PF00920"/>
    </source>
</evidence>
<dbReference type="GO" id="GO:0009099">
    <property type="term" value="P:L-valine biosynthetic process"/>
    <property type="evidence" value="ECO:0007669"/>
    <property type="project" value="UniProtKB-UniPathway"/>
</dbReference>
<feature type="compositionally biased region" description="Acidic residues" evidence="17">
    <location>
        <begin position="564"/>
        <end position="595"/>
    </location>
</feature>
<dbReference type="InterPro" id="IPR035992">
    <property type="entry name" value="Ricin_B-like_lectins"/>
</dbReference>
<evidence type="ECO:0000256" key="3">
    <source>
        <dbReference type="ARBA" id="ARBA00022605"/>
    </source>
</evidence>
<dbReference type="GO" id="GO:0004160">
    <property type="term" value="F:dihydroxy-acid dehydratase activity"/>
    <property type="evidence" value="ECO:0007669"/>
    <property type="project" value="UniProtKB-EC"/>
</dbReference>
<dbReference type="PROSITE" id="PS50231">
    <property type="entry name" value="RICIN_B_LECTIN"/>
    <property type="match status" value="1"/>
</dbReference>
<evidence type="ECO:0000259" key="20">
    <source>
        <dbReference type="Pfam" id="PF24877"/>
    </source>
</evidence>
<dbReference type="Pfam" id="PF00920">
    <property type="entry name" value="ILVD_EDD_N"/>
    <property type="match status" value="1"/>
</dbReference>
<evidence type="ECO:0000256" key="12">
    <source>
        <dbReference type="ARBA" id="ARBA00029436"/>
    </source>
</evidence>
<evidence type="ECO:0000256" key="7">
    <source>
        <dbReference type="ARBA" id="ARBA00023004"/>
    </source>
</evidence>
<dbReference type="InterPro" id="IPR020558">
    <property type="entry name" value="DiOHA_6PGluconate_deHydtase_CS"/>
</dbReference>
<dbReference type="EC" id="4.2.1.9" evidence="14"/>
<feature type="compositionally biased region" description="Acidic residues" evidence="17">
    <location>
        <begin position="476"/>
        <end position="488"/>
    </location>
</feature>
<dbReference type="HAMAP" id="MF_00012">
    <property type="entry name" value="IlvD"/>
    <property type="match status" value="1"/>
</dbReference>
<dbReference type="NCBIfam" id="NF002068">
    <property type="entry name" value="PRK00911.1"/>
    <property type="match status" value="1"/>
</dbReference>
<protein>
    <recommendedName>
        <fullName evidence="14">dihydroxy-acid dehydratase</fullName>
        <ecNumber evidence="14">4.2.1.9</ecNumber>
    </recommendedName>
</protein>
<evidence type="ECO:0000256" key="11">
    <source>
        <dbReference type="ARBA" id="ARBA00029304"/>
    </source>
</evidence>
<dbReference type="EMBL" id="MVBO01000017">
    <property type="protein sequence ID" value="OZJ05353.1"/>
    <property type="molecule type" value="Genomic_DNA"/>
</dbReference>
<comment type="caution">
    <text evidence="21">The sequence shown here is derived from an EMBL/GenBank/DDBJ whole genome shotgun (WGS) entry which is preliminary data.</text>
</comment>
<dbReference type="Gene3D" id="3.40.50.11350">
    <property type="match status" value="1"/>
</dbReference>
<accession>A0A261Y412</accession>
<evidence type="ECO:0000313" key="22">
    <source>
        <dbReference type="Proteomes" id="UP000242875"/>
    </source>
</evidence>
<proteinExistence type="inferred from homology"/>
<reference evidence="21 22" key="1">
    <citation type="journal article" date="2017" name="Mycologia">
        <title>Bifiguratus adelaidae, gen. et sp. nov., a new member of Mucoromycotina in endophytic and soil-dwelling habitats.</title>
        <authorList>
            <person name="Torres-Cruz T.J."/>
            <person name="Billingsley Tobias T.L."/>
            <person name="Almatruk M."/>
            <person name="Hesse C."/>
            <person name="Kuske C.R."/>
            <person name="Desiro A."/>
            <person name="Benucci G.M."/>
            <person name="Bonito G."/>
            <person name="Stajich J.E."/>
            <person name="Dunlap C."/>
            <person name="Arnold A.E."/>
            <person name="Porras-Alfaro A."/>
        </authorList>
    </citation>
    <scope>NUCLEOTIDE SEQUENCE [LARGE SCALE GENOMIC DNA]</scope>
    <source>
        <strain evidence="21 22">AZ0501</strain>
    </source>
</reference>
<keyword evidence="6" id="KW-0460">Magnesium</keyword>
<evidence type="ECO:0000256" key="18">
    <source>
        <dbReference type="SAM" id="Phobius"/>
    </source>
</evidence>
<feature type="domain" description="Dihydroxy-acid/6-phosphogluconate dehydratase N-terminal" evidence="19">
    <location>
        <begin position="805"/>
        <end position="1123"/>
    </location>
</feature>
<keyword evidence="3" id="KW-0028">Amino-acid biosynthesis</keyword>
<keyword evidence="18" id="KW-1133">Transmembrane helix</keyword>
<evidence type="ECO:0000256" key="14">
    <source>
        <dbReference type="ARBA" id="ARBA00029490"/>
    </source>
</evidence>
<dbReference type="Pfam" id="PF24877">
    <property type="entry name" value="ILV_EDD_C"/>
    <property type="match status" value="1"/>
</dbReference>
<dbReference type="GO" id="GO:0009097">
    <property type="term" value="P:isoleucine biosynthetic process"/>
    <property type="evidence" value="ECO:0007669"/>
    <property type="project" value="UniProtKB-UniPathway"/>
</dbReference>
<feature type="region of interest" description="Disordered" evidence="17">
    <location>
        <begin position="1"/>
        <end position="31"/>
    </location>
</feature>
<evidence type="ECO:0000256" key="6">
    <source>
        <dbReference type="ARBA" id="ARBA00022842"/>
    </source>
</evidence>
<dbReference type="InterPro" id="IPR056740">
    <property type="entry name" value="ILV_EDD_C"/>
</dbReference>
<gene>
    <name evidence="21" type="ORF">BZG36_01556</name>
</gene>
<dbReference type="UniPathway" id="UPA00049">
    <property type="reaction ID" value="UER00061"/>
</dbReference>
<keyword evidence="10" id="KW-0100">Branched-chain amino acid biosynthesis</keyword>
<dbReference type="GO" id="GO:0046872">
    <property type="term" value="F:metal ion binding"/>
    <property type="evidence" value="ECO:0007669"/>
    <property type="project" value="UniProtKB-KW"/>
</dbReference>
<name>A0A261Y412_9FUNG</name>
<feature type="compositionally biased region" description="Basic and acidic residues" evidence="17">
    <location>
        <begin position="554"/>
        <end position="563"/>
    </location>
</feature>
<feature type="region of interest" description="Disordered" evidence="17">
    <location>
        <begin position="554"/>
        <end position="606"/>
    </location>
</feature>
<comment type="catalytic activity">
    <reaction evidence="11">
        <text>(2R)-2,3-dihydroxy-3-methylbutanoate = 3-methyl-2-oxobutanoate + H2O</text>
        <dbReference type="Rhea" id="RHEA:24809"/>
        <dbReference type="ChEBI" id="CHEBI:11851"/>
        <dbReference type="ChEBI" id="CHEBI:15377"/>
        <dbReference type="ChEBI" id="CHEBI:49072"/>
        <dbReference type="EC" id="4.2.1.9"/>
    </reaction>
    <physiologicalReaction direction="left-to-right" evidence="11">
        <dbReference type="Rhea" id="RHEA:24810"/>
    </physiologicalReaction>
</comment>
<evidence type="ECO:0000256" key="1">
    <source>
        <dbReference type="ARBA" id="ARBA00001946"/>
    </source>
</evidence>
<dbReference type="NCBIfam" id="TIGR00110">
    <property type="entry name" value="ilvD"/>
    <property type="match status" value="1"/>
</dbReference>
<keyword evidence="7" id="KW-0408">Iron</keyword>
<keyword evidence="18" id="KW-0472">Membrane</keyword>
<dbReference type="InterPro" id="IPR042096">
    <property type="entry name" value="Dihydro-acid_dehy_C"/>
</dbReference>
<dbReference type="PANTHER" id="PTHR21000">
    <property type="entry name" value="DIHYDROXY-ACID DEHYDRATASE DAD"/>
    <property type="match status" value="1"/>
</dbReference>
<sequence>MYNKQPRSAILPSYKNHKRKASNPLRGPAGSSRLSHRWIYVFVVCGLTLCWNLLPHTVSLRRRDSPQVDLQYGPQDTDDAFTGYVGTPNFVDETKEDPFTAEPPRHAGHNHLKHHSHVNTQNPIDLKYCGQSPCKFLFPVFLSEQESKAQIHFQQLALLAGRLGRVVVLPNTSKSRLGTCQKYPFSHYFASDTLDEYAPYFSYITQSDFTNWMLERGDDTTAQFVILDREPKDKPPNWQPPKPPKLDKLLKQFCLPITEFPFEYEDYQTISYYAPVDFHRSQKGVVETRESIINALTTHNRAFGASQSTRGQTADVLLVQWSMRTGFMDVPIAGQALNYEASLFELANQVAERFRPFVAVHWRMETMDPSNLPSCASRLVTHLQEVQTLYNIPNVYLATDYPVEGGFSRSYTWKLNQVEPDHREAFEIFKENVPSFKTFNMLYDEMMAAQSVQTGEQVVEEDGATIPDENMGVDSPLDEQEQEGEQDAMPEPIVEQGLFEQHELLPFQVGSHDFDPGLLGILDKLMAMRATYFVGGPRGCSKTSSFTAQIVNERQEQMDREDIPQDDEDLTQDYEENEERVGGEDEDDDDDDDLDLSQTPLNTEDALLNEPRQNHDLSQRWRYHKGFLINRGSGYVMDVSGGDVKSDRRLIQYNRKIMGTSNQQWMYDQETGYILSATTPPTIPRDNWLCLDVRGDSDLSGTQVLLYAAKPADGEHANQTWDIVPVEGSFELPPELQDGSKAYFKTDAKDGEVQSFRHKLTPRDAEVKDTKGLNRYSSQITQNDTAGAGKAQLYAVGLKDEDFSKPAVGIASFGYDGNPCNMHINHLAALVKQGVWKSGLVGQIFNTIGVSDAMPMGTSGMSFSLPSRDIIADSIETVMSALWYDATICLPGCDKNMPGAIMAIGRLNRPAIVIYGGSMLRGKTCTGRDVDIGNALECNGEYLAGLISEEEKMDIIRNACPGAGACGGMYTANTMGSAIEALGMSLPYSSSTPAVDNAKSQECLKAGAAIKILIEKNIRPSDIMTREAFENAITLIMVLGGSTNAVLHMLAMARAVGVPLTIDDFQRIADKTPFLTNIRPSGKYVMPDLHKIGGVPAVLKYLLENNMLHGDCLTVTGKTMRENLEELPGLTEGQDMVRPLSDPIKKTGHLTILRGNVAPDGAVAKITGKEGTRFVGKAKVFDDEHDILPALERKEISKGTVVVVRYCGPKGGPGMPEMLKPTAAIIGAGLGKDVALITDGRFSGASHGFIIGHICPEAQVGGPIALLRDGDTITIDAETRSISADVSVEEFETRAKNWTAPPLKYTKGALARYVMTVKSASEGCVTDEVH</sequence>
<keyword evidence="22" id="KW-1185">Reference proteome</keyword>
<comment type="similarity">
    <text evidence="2">Belongs to the IlvD/Edd family.</text>
</comment>
<dbReference type="Proteomes" id="UP000242875">
    <property type="component" value="Unassembled WGS sequence"/>
</dbReference>
<feature type="transmembrane region" description="Helical" evidence="18">
    <location>
        <begin position="38"/>
        <end position="54"/>
    </location>
</feature>
<comment type="pathway">
    <text evidence="12">Amino-acid biosynthesis; L-valine biosynthesis; L-valine from pyruvate: step 3/4.</text>
</comment>
<evidence type="ECO:0000256" key="15">
    <source>
        <dbReference type="ARBA" id="ARBA00034078"/>
    </source>
</evidence>
<dbReference type="PROSITE" id="PS00887">
    <property type="entry name" value="ILVD_EDD_2"/>
    <property type="match status" value="1"/>
</dbReference>
<organism evidence="21 22">
    <name type="scientific">Bifiguratus adelaidae</name>
    <dbReference type="NCBI Taxonomy" id="1938954"/>
    <lineage>
        <taxon>Eukaryota</taxon>
        <taxon>Fungi</taxon>
        <taxon>Fungi incertae sedis</taxon>
        <taxon>Mucoromycota</taxon>
        <taxon>Mucoromycotina</taxon>
        <taxon>Endogonomycetes</taxon>
        <taxon>Endogonales</taxon>
        <taxon>Endogonales incertae sedis</taxon>
        <taxon>Bifiguratus</taxon>
    </lineage>
</organism>
<comment type="cofactor">
    <cofactor evidence="15">
        <name>[2Fe-2S] cluster</name>
        <dbReference type="ChEBI" id="CHEBI:190135"/>
    </cofactor>
</comment>
<evidence type="ECO:0000256" key="8">
    <source>
        <dbReference type="ARBA" id="ARBA00023014"/>
    </source>
</evidence>
<evidence type="ECO:0000313" key="21">
    <source>
        <dbReference type="EMBL" id="OZJ05353.1"/>
    </source>
</evidence>
<evidence type="ECO:0000256" key="10">
    <source>
        <dbReference type="ARBA" id="ARBA00023304"/>
    </source>
</evidence>
<dbReference type="SUPFAM" id="SSF50370">
    <property type="entry name" value="Ricin B-like lectins"/>
    <property type="match status" value="1"/>
</dbReference>
<dbReference type="OrthoDB" id="3851628at2759"/>
<dbReference type="InterPro" id="IPR037237">
    <property type="entry name" value="IlvD/EDD_N"/>
</dbReference>
<keyword evidence="9" id="KW-0456">Lyase</keyword>
<dbReference type="Gene3D" id="2.80.10.50">
    <property type="match status" value="1"/>
</dbReference>
<dbReference type="PROSITE" id="PS00886">
    <property type="entry name" value="ILVD_EDD_1"/>
    <property type="match status" value="1"/>
</dbReference>
<keyword evidence="18" id="KW-0812">Transmembrane</keyword>
<feature type="domain" description="Dihydroxy-acid/6-phosphogluconate dehydratase C-terminal" evidence="20">
    <location>
        <begin position="1136"/>
        <end position="1324"/>
    </location>
</feature>